<dbReference type="Proteomes" id="UP000190460">
    <property type="component" value="Unassembled WGS sequence"/>
</dbReference>
<keyword evidence="5 8" id="KW-0812">Transmembrane</keyword>
<gene>
    <name evidence="9" type="ORF">SAMN02745130_01118</name>
</gene>
<evidence type="ECO:0000256" key="5">
    <source>
        <dbReference type="ARBA" id="ARBA00022692"/>
    </source>
</evidence>
<dbReference type="STRING" id="92487.SAMN02745130_01118"/>
<evidence type="ECO:0000313" key="9">
    <source>
        <dbReference type="EMBL" id="SKA72563.1"/>
    </source>
</evidence>
<proteinExistence type="inferred from homology"/>
<dbReference type="OrthoDB" id="9803444at2"/>
<dbReference type="GO" id="GO:1903785">
    <property type="term" value="P:L-valine transmembrane transport"/>
    <property type="evidence" value="ECO:0007669"/>
    <property type="project" value="TreeGrafter"/>
</dbReference>
<feature type="transmembrane region" description="Helical" evidence="8">
    <location>
        <begin position="211"/>
        <end position="230"/>
    </location>
</feature>
<keyword evidence="7 8" id="KW-0472">Membrane</keyword>
<dbReference type="EMBL" id="FUYB01000003">
    <property type="protein sequence ID" value="SKA72563.1"/>
    <property type="molecule type" value="Genomic_DNA"/>
</dbReference>
<dbReference type="PANTHER" id="PTHR34979:SF1">
    <property type="entry name" value="INNER MEMBRANE PROTEIN YGAZ"/>
    <property type="match status" value="1"/>
</dbReference>
<accession>A0A1T4W5N5</accession>
<dbReference type="Pfam" id="PF03591">
    <property type="entry name" value="AzlC"/>
    <property type="match status" value="1"/>
</dbReference>
<feature type="transmembrane region" description="Helical" evidence="8">
    <location>
        <begin position="132"/>
        <end position="159"/>
    </location>
</feature>
<dbReference type="RefSeq" id="WP_078921594.1">
    <property type="nucleotide sequence ID" value="NZ_FUYB01000003.1"/>
</dbReference>
<feature type="transmembrane region" description="Helical" evidence="8">
    <location>
        <begin position="56"/>
        <end position="80"/>
    </location>
</feature>
<protein>
    <submittedName>
        <fullName evidence="9">4-azaleucine resistance probable transporter AzlC</fullName>
    </submittedName>
</protein>
<evidence type="ECO:0000256" key="8">
    <source>
        <dbReference type="SAM" id="Phobius"/>
    </source>
</evidence>
<evidence type="ECO:0000313" key="10">
    <source>
        <dbReference type="Proteomes" id="UP000190460"/>
    </source>
</evidence>
<evidence type="ECO:0000256" key="3">
    <source>
        <dbReference type="ARBA" id="ARBA00022448"/>
    </source>
</evidence>
<dbReference type="AlphaFoldDB" id="A0A1T4W5N5"/>
<keyword evidence="10" id="KW-1185">Reference proteome</keyword>
<dbReference type="InterPro" id="IPR011606">
    <property type="entry name" value="Brnchd-chn_aa_trnsp_permease"/>
</dbReference>
<feature type="transmembrane region" description="Helical" evidence="8">
    <location>
        <begin position="188"/>
        <end position="205"/>
    </location>
</feature>
<dbReference type="PANTHER" id="PTHR34979">
    <property type="entry name" value="INNER MEMBRANE PROTEIN YGAZ"/>
    <property type="match status" value="1"/>
</dbReference>
<evidence type="ECO:0000256" key="4">
    <source>
        <dbReference type="ARBA" id="ARBA00022475"/>
    </source>
</evidence>
<sequence>MNKWEAMRFGAIVSIPMMLGNLPFGMIFGSLAVSQGLEPWVPIAMSLLVFAGSSQFVALGLIAAGAPILVIIFTTFVVNLRHLLYSADFMKYVKHLPMPWRAVLAFGLTDETYAATKPYFVNGKLDATTGHWAYLGSFLAFYSMWNLTTLIGVVAGELIPGMSEWGLEFAMVATFLGIITIYLQTLPYWITFIVAGSAALFLYQLPNNLGMLIAALLGVAAGVLVQHLQLRLKAGASDHA</sequence>
<organism evidence="9 10">
    <name type="scientific">Thiothrix eikelboomii</name>
    <dbReference type="NCBI Taxonomy" id="92487"/>
    <lineage>
        <taxon>Bacteria</taxon>
        <taxon>Pseudomonadati</taxon>
        <taxon>Pseudomonadota</taxon>
        <taxon>Gammaproteobacteria</taxon>
        <taxon>Thiotrichales</taxon>
        <taxon>Thiotrichaceae</taxon>
        <taxon>Thiothrix</taxon>
    </lineage>
</organism>
<comment type="subcellular location">
    <subcellularLocation>
        <location evidence="1">Cell membrane</location>
        <topology evidence="1">Multi-pass membrane protein</topology>
    </subcellularLocation>
</comment>
<name>A0A1T4W5N5_9GAMM</name>
<dbReference type="GO" id="GO:0005886">
    <property type="term" value="C:plasma membrane"/>
    <property type="evidence" value="ECO:0007669"/>
    <property type="project" value="UniProtKB-SubCell"/>
</dbReference>
<evidence type="ECO:0000256" key="7">
    <source>
        <dbReference type="ARBA" id="ARBA00023136"/>
    </source>
</evidence>
<evidence type="ECO:0000256" key="2">
    <source>
        <dbReference type="ARBA" id="ARBA00010735"/>
    </source>
</evidence>
<keyword evidence="4" id="KW-1003">Cell membrane</keyword>
<evidence type="ECO:0000256" key="1">
    <source>
        <dbReference type="ARBA" id="ARBA00004651"/>
    </source>
</evidence>
<comment type="similarity">
    <text evidence="2">Belongs to the AzlC family.</text>
</comment>
<keyword evidence="6 8" id="KW-1133">Transmembrane helix</keyword>
<evidence type="ECO:0000256" key="6">
    <source>
        <dbReference type="ARBA" id="ARBA00022989"/>
    </source>
</evidence>
<keyword evidence="3" id="KW-0813">Transport</keyword>
<reference evidence="9 10" key="1">
    <citation type="submission" date="2017-02" db="EMBL/GenBank/DDBJ databases">
        <authorList>
            <person name="Peterson S.W."/>
        </authorList>
    </citation>
    <scope>NUCLEOTIDE SEQUENCE [LARGE SCALE GENOMIC DNA]</scope>
    <source>
        <strain evidence="9 10">ATCC 49788</strain>
    </source>
</reference>